<comment type="caution">
    <text evidence="2">The sequence shown here is derived from an EMBL/GenBank/DDBJ whole genome shotgun (WGS) entry which is preliminary data.</text>
</comment>
<dbReference type="AlphaFoldDB" id="R7Z9Z0"/>
<dbReference type="OrthoDB" id="2971310at2"/>
<keyword evidence="1" id="KW-1133">Transmembrane helix</keyword>
<dbReference type="Proteomes" id="UP000013911">
    <property type="component" value="Unassembled WGS sequence"/>
</dbReference>
<evidence type="ECO:0000313" key="2">
    <source>
        <dbReference type="EMBL" id="EON70781.1"/>
    </source>
</evidence>
<proteinExistence type="predicted"/>
<sequence>MKTIMQAFFCSLFIHIVYFFSTYGWAYIKTKFDKPDILGGYVATSHTDVMFVFVGSPVVFLGTSFFGIAIVCGFIIILTKKYYKIMGCFN</sequence>
<evidence type="ECO:0000256" key="1">
    <source>
        <dbReference type="SAM" id="Phobius"/>
    </source>
</evidence>
<keyword evidence="1" id="KW-0812">Transmembrane</keyword>
<gene>
    <name evidence="2" type="ORF">H131_19422</name>
</gene>
<dbReference type="HOGENOM" id="CLU_2409739_0_0_9"/>
<dbReference type="eggNOG" id="ENOG50304TG">
    <property type="taxonomic scope" value="Bacteria"/>
</dbReference>
<protein>
    <submittedName>
        <fullName evidence="2">Uncharacterized protein</fullName>
    </submittedName>
</protein>
<name>R7Z9Z0_LYSSH</name>
<reference evidence="2 3" key="1">
    <citation type="submission" date="2013-04" db="EMBL/GenBank/DDBJ databases">
        <title>Draft genome of the heavy metal tolerant bacterium Lysinibacillus sphaericus strain OT4b.31.</title>
        <authorList>
            <person name="Pena-Montenegro T.D."/>
            <person name="Dussan J."/>
        </authorList>
    </citation>
    <scope>NUCLEOTIDE SEQUENCE [LARGE SCALE GENOMIC DNA]</scope>
    <source>
        <strain evidence="2 3">OT4b.31</strain>
    </source>
</reference>
<feature type="transmembrane region" description="Helical" evidence="1">
    <location>
        <begin position="50"/>
        <end position="78"/>
    </location>
</feature>
<evidence type="ECO:0000313" key="3">
    <source>
        <dbReference type="Proteomes" id="UP000013911"/>
    </source>
</evidence>
<dbReference type="RefSeq" id="WP_010860791.1">
    <property type="nucleotide sequence ID" value="NZ_KB933403.1"/>
</dbReference>
<keyword evidence="1" id="KW-0472">Membrane</keyword>
<accession>R7Z9Z0</accession>
<organism evidence="2 3">
    <name type="scientific">Lysinibacillus sphaericus OT4b.31</name>
    <dbReference type="NCBI Taxonomy" id="1285586"/>
    <lineage>
        <taxon>Bacteria</taxon>
        <taxon>Bacillati</taxon>
        <taxon>Bacillota</taxon>
        <taxon>Bacilli</taxon>
        <taxon>Bacillales</taxon>
        <taxon>Bacillaceae</taxon>
        <taxon>Lysinibacillus</taxon>
    </lineage>
</organism>
<dbReference type="EMBL" id="AQPX01000028">
    <property type="protein sequence ID" value="EON70781.1"/>
    <property type="molecule type" value="Genomic_DNA"/>
</dbReference>